<sequence>MATEIQQGTGQETRAALRVAFIGLGNMGGPMAANLVSAGHAVRGFDLSGAAVERLVAAGGKAAQSIPDAVRDAQVVITMLPAGEHVLAAYDGPQGVLANAPQDAVLIDSSTVPPEIPRQLAKIARSGTQLLDAPVSGGTAGAAAGTLTFMVGGDAALVERMRPLLGNMGKAIHHGGPLGAGQTLKLCNNMLLGILMAGTSEALRLGIANGLDPKVLSAVMQQSSGRNWTLEVYNPCPGVMENAASSRGYTGGFATDLMAKDLRLAHGAAESSNVATPLGDLARRIFEVHRANGHGGLDFSSIFQDPVTLAQALEVK</sequence>
<dbReference type="Gene3D" id="1.10.1040.10">
    <property type="entry name" value="N-(1-d-carboxylethyl)-l-norvaline Dehydrogenase, domain 2"/>
    <property type="match status" value="1"/>
</dbReference>
<evidence type="ECO:0000256" key="5">
    <source>
        <dbReference type="PIRSR" id="PIRSR000103-1"/>
    </source>
</evidence>
<accession>A0A5E5A0W0</accession>
<dbReference type="RefSeq" id="WP_150625425.1">
    <property type="nucleotide sequence ID" value="NZ_CABPSQ010000003.1"/>
</dbReference>
<keyword evidence="3 6" id="KW-0560">Oxidoreductase</keyword>
<dbReference type="PANTHER" id="PTHR22981">
    <property type="entry name" value="3-HYDROXYISOBUTYRATE DEHYDROGENASE-RELATED"/>
    <property type="match status" value="1"/>
</dbReference>
<reference evidence="9 10" key="1">
    <citation type="submission" date="2019-08" db="EMBL/GenBank/DDBJ databases">
        <authorList>
            <person name="Peeters C."/>
        </authorList>
    </citation>
    <scope>NUCLEOTIDE SEQUENCE [LARGE SCALE GENOMIC DNA]</scope>
    <source>
        <strain evidence="9 10">LMG 31118</strain>
    </source>
</reference>
<dbReference type="InterPro" id="IPR029154">
    <property type="entry name" value="HIBADH-like_NADP-bd"/>
</dbReference>
<dbReference type="GO" id="GO:0050661">
    <property type="term" value="F:NADP binding"/>
    <property type="evidence" value="ECO:0007669"/>
    <property type="project" value="InterPro"/>
</dbReference>
<evidence type="ECO:0000256" key="3">
    <source>
        <dbReference type="ARBA" id="ARBA00023002"/>
    </source>
</evidence>
<dbReference type="GO" id="GO:0008442">
    <property type="term" value="F:3-hydroxyisobutyrate dehydrogenase activity"/>
    <property type="evidence" value="ECO:0007669"/>
    <property type="project" value="UniProtKB-EC"/>
</dbReference>
<proteinExistence type="inferred from homology"/>
<name>A0A5E5A0W0_9BURK</name>
<dbReference type="InterPro" id="IPR008927">
    <property type="entry name" value="6-PGluconate_DH-like_C_sf"/>
</dbReference>
<evidence type="ECO:0000256" key="4">
    <source>
        <dbReference type="ARBA" id="ARBA00023027"/>
    </source>
</evidence>
<dbReference type="InterPro" id="IPR013328">
    <property type="entry name" value="6PGD_dom2"/>
</dbReference>
<evidence type="ECO:0000259" key="7">
    <source>
        <dbReference type="Pfam" id="PF03446"/>
    </source>
</evidence>
<dbReference type="OrthoDB" id="9777604at2"/>
<feature type="active site" evidence="5">
    <location>
        <position position="185"/>
    </location>
</feature>
<comment type="similarity">
    <text evidence="1 6">Belongs to the HIBADH-related family.</text>
</comment>
<dbReference type="InterPro" id="IPR036291">
    <property type="entry name" value="NAD(P)-bd_dom_sf"/>
</dbReference>
<dbReference type="PIRSF" id="PIRSF000103">
    <property type="entry name" value="HIBADH"/>
    <property type="match status" value="1"/>
</dbReference>
<dbReference type="UniPathway" id="UPA00362"/>
<dbReference type="PANTHER" id="PTHR22981:SF7">
    <property type="entry name" value="3-HYDROXYISOBUTYRATE DEHYDROGENASE, MITOCHONDRIAL"/>
    <property type="match status" value="1"/>
</dbReference>
<dbReference type="SUPFAM" id="SSF51735">
    <property type="entry name" value="NAD(P)-binding Rossmann-fold domains"/>
    <property type="match status" value="1"/>
</dbReference>
<dbReference type="GO" id="GO:0006574">
    <property type="term" value="P:L-valine catabolic process"/>
    <property type="evidence" value="ECO:0007669"/>
    <property type="project" value="UniProtKB-UniPathway"/>
</dbReference>
<evidence type="ECO:0000313" key="9">
    <source>
        <dbReference type="EMBL" id="VVE66916.1"/>
    </source>
</evidence>
<dbReference type="GO" id="GO:0051287">
    <property type="term" value="F:NAD binding"/>
    <property type="evidence" value="ECO:0007669"/>
    <property type="project" value="InterPro"/>
</dbReference>
<dbReference type="InterPro" id="IPR002204">
    <property type="entry name" value="3-OH-isobutyrate_DH-rel_CS"/>
</dbReference>
<dbReference type="Proteomes" id="UP000414136">
    <property type="component" value="Unassembled WGS sequence"/>
</dbReference>
<dbReference type="EC" id="1.1.1.31" evidence="6"/>
<evidence type="ECO:0000256" key="2">
    <source>
        <dbReference type="ARBA" id="ARBA00022456"/>
    </source>
</evidence>
<organism evidence="9 10">
    <name type="scientific">Pandoraea captiosa</name>
    <dbReference type="NCBI Taxonomy" id="2508302"/>
    <lineage>
        <taxon>Bacteria</taxon>
        <taxon>Pseudomonadati</taxon>
        <taxon>Pseudomonadota</taxon>
        <taxon>Betaproteobacteria</taxon>
        <taxon>Burkholderiales</taxon>
        <taxon>Burkholderiaceae</taxon>
        <taxon>Pandoraea</taxon>
    </lineage>
</organism>
<dbReference type="InterPro" id="IPR006115">
    <property type="entry name" value="6PGDH_NADP-bd"/>
</dbReference>
<keyword evidence="10" id="KW-1185">Reference proteome</keyword>
<dbReference type="AlphaFoldDB" id="A0A5E5A0W0"/>
<keyword evidence="4 6" id="KW-0520">NAD</keyword>
<comment type="catalytic activity">
    <reaction evidence="6">
        <text>3-hydroxy-2-methylpropanoate + NAD(+) = 2-methyl-3-oxopropanoate + NADH + H(+)</text>
        <dbReference type="Rhea" id="RHEA:17681"/>
        <dbReference type="ChEBI" id="CHEBI:11805"/>
        <dbReference type="ChEBI" id="CHEBI:15378"/>
        <dbReference type="ChEBI" id="CHEBI:57540"/>
        <dbReference type="ChEBI" id="CHEBI:57700"/>
        <dbReference type="ChEBI" id="CHEBI:57945"/>
        <dbReference type="EC" id="1.1.1.31"/>
    </reaction>
</comment>
<comment type="pathway">
    <text evidence="6">Amino-acid degradation; L-valine degradation.</text>
</comment>
<protein>
    <recommendedName>
        <fullName evidence="6">3-hydroxyisobutyrate dehydrogenase</fullName>
        <shortName evidence="6">HIBADH</shortName>
        <ecNumber evidence="6">1.1.1.31</ecNumber>
    </recommendedName>
</protein>
<evidence type="ECO:0000256" key="6">
    <source>
        <dbReference type="RuleBase" id="RU910714"/>
    </source>
</evidence>
<evidence type="ECO:0000259" key="8">
    <source>
        <dbReference type="Pfam" id="PF14833"/>
    </source>
</evidence>
<dbReference type="SUPFAM" id="SSF48179">
    <property type="entry name" value="6-phosphogluconate dehydrogenase C-terminal domain-like"/>
    <property type="match status" value="1"/>
</dbReference>
<keyword evidence="2 6" id="KW-0101">Branched-chain amino acid catabolism</keyword>
<evidence type="ECO:0000313" key="10">
    <source>
        <dbReference type="Proteomes" id="UP000414136"/>
    </source>
</evidence>
<dbReference type="Pfam" id="PF14833">
    <property type="entry name" value="NAD_binding_11"/>
    <property type="match status" value="1"/>
</dbReference>
<dbReference type="InterPro" id="IPR011548">
    <property type="entry name" value="HIBADH"/>
</dbReference>
<feature type="domain" description="6-phosphogluconate dehydrogenase NADP-binding" evidence="7">
    <location>
        <begin position="18"/>
        <end position="174"/>
    </location>
</feature>
<dbReference type="InterPro" id="IPR015815">
    <property type="entry name" value="HIBADH-related"/>
</dbReference>
<dbReference type="Gene3D" id="3.40.50.720">
    <property type="entry name" value="NAD(P)-binding Rossmann-like Domain"/>
    <property type="match status" value="1"/>
</dbReference>
<dbReference type="NCBIfam" id="TIGR01692">
    <property type="entry name" value="HIBADH"/>
    <property type="match status" value="1"/>
</dbReference>
<dbReference type="FunFam" id="1.10.1040.10:FF:000006">
    <property type="entry name" value="3-hydroxyisobutyrate dehydrogenase"/>
    <property type="match status" value="1"/>
</dbReference>
<feature type="domain" description="3-hydroxyisobutyrate dehydrogenase-like NAD-binding" evidence="8">
    <location>
        <begin position="179"/>
        <end position="303"/>
    </location>
</feature>
<dbReference type="PROSITE" id="PS00895">
    <property type="entry name" value="3_HYDROXYISOBUT_DH"/>
    <property type="match status" value="1"/>
</dbReference>
<gene>
    <name evidence="9" type="ORF">PCA31118_02397</name>
</gene>
<evidence type="ECO:0000256" key="1">
    <source>
        <dbReference type="ARBA" id="ARBA00009080"/>
    </source>
</evidence>
<dbReference type="Pfam" id="PF03446">
    <property type="entry name" value="NAD_binding_2"/>
    <property type="match status" value="1"/>
</dbReference>
<dbReference type="EMBL" id="CABPSQ010000003">
    <property type="protein sequence ID" value="VVE66916.1"/>
    <property type="molecule type" value="Genomic_DNA"/>
</dbReference>